<accession>A0A2G2WWZ1</accession>
<evidence type="ECO:0000256" key="1">
    <source>
        <dbReference type="ARBA" id="ARBA00022741"/>
    </source>
</evidence>
<dbReference type="FunFam" id="3.40.50.300:FF:000326">
    <property type="entry name" value="P-loop containing nucleoside triphosphate hydrolase"/>
    <property type="match status" value="1"/>
</dbReference>
<dbReference type="SUPFAM" id="SSF52540">
    <property type="entry name" value="P-loop containing nucleoside triphosphate hydrolases"/>
    <property type="match status" value="1"/>
</dbReference>
<keyword evidence="2" id="KW-0378">Hydrolase</keyword>
<evidence type="ECO:0008006" key="11">
    <source>
        <dbReference type="Google" id="ProtNLM"/>
    </source>
</evidence>
<reference evidence="9 10" key="1">
    <citation type="journal article" date="2017" name="Genome Biol.">
        <title>New reference genome sequences of hot pepper reveal the massive evolution of plant disease-resistance genes by retroduplication.</title>
        <authorList>
            <person name="Kim S."/>
            <person name="Park J."/>
            <person name="Yeom S.I."/>
            <person name="Kim Y.M."/>
            <person name="Seo E."/>
            <person name="Kim K.T."/>
            <person name="Kim M.S."/>
            <person name="Lee J.M."/>
            <person name="Cheong K."/>
            <person name="Shin H.S."/>
            <person name="Kim S.B."/>
            <person name="Han K."/>
            <person name="Lee J."/>
            <person name="Park M."/>
            <person name="Lee H.A."/>
            <person name="Lee H.Y."/>
            <person name="Lee Y."/>
            <person name="Oh S."/>
            <person name="Lee J.H."/>
            <person name="Choi E."/>
            <person name="Choi E."/>
            <person name="Lee S.E."/>
            <person name="Jeon J."/>
            <person name="Kim H."/>
            <person name="Choi G."/>
            <person name="Song H."/>
            <person name="Lee J."/>
            <person name="Lee S.C."/>
            <person name="Kwon J.K."/>
            <person name="Lee H.Y."/>
            <person name="Koo N."/>
            <person name="Hong Y."/>
            <person name="Kim R.W."/>
            <person name="Kang W.H."/>
            <person name="Huh J.H."/>
            <person name="Kang B.C."/>
            <person name="Yang T.J."/>
            <person name="Lee Y.H."/>
            <person name="Bennetzen J.L."/>
            <person name="Choi D."/>
        </authorList>
    </citation>
    <scope>NUCLEOTIDE SEQUENCE [LARGE SCALE GENOMIC DNA]</scope>
    <source>
        <strain evidence="10">cv. PBC81</strain>
    </source>
</reference>
<organism evidence="9 10">
    <name type="scientific">Capsicum baccatum</name>
    <name type="common">Peruvian pepper</name>
    <dbReference type="NCBI Taxonomy" id="33114"/>
    <lineage>
        <taxon>Eukaryota</taxon>
        <taxon>Viridiplantae</taxon>
        <taxon>Streptophyta</taxon>
        <taxon>Embryophyta</taxon>
        <taxon>Tracheophyta</taxon>
        <taxon>Spermatophyta</taxon>
        <taxon>Magnoliopsida</taxon>
        <taxon>eudicotyledons</taxon>
        <taxon>Gunneridae</taxon>
        <taxon>Pentapetalae</taxon>
        <taxon>asterids</taxon>
        <taxon>lamiids</taxon>
        <taxon>Solanales</taxon>
        <taxon>Solanaceae</taxon>
        <taxon>Solanoideae</taxon>
        <taxon>Capsiceae</taxon>
        <taxon>Capsicum</taxon>
    </lineage>
</organism>
<evidence type="ECO:0000256" key="3">
    <source>
        <dbReference type="ARBA" id="ARBA00022806"/>
    </source>
</evidence>
<feature type="compositionally biased region" description="Polar residues" evidence="5">
    <location>
        <begin position="1108"/>
        <end position="1118"/>
    </location>
</feature>
<dbReference type="GO" id="GO:0004386">
    <property type="term" value="F:helicase activity"/>
    <property type="evidence" value="ECO:0007669"/>
    <property type="project" value="UniProtKB-KW"/>
</dbReference>
<feature type="domain" description="DUF6469" evidence="8">
    <location>
        <begin position="112"/>
        <end position="204"/>
    </location>
</feature>
<dbReference type="Proteomes" id="UP000224567">
    <property type="component" value="Unassembled WGS sequence"/>
</dbReference>
<reference evidence="10" key="2">
    <citation type="journal article" date="2017" name="J. Anim. Genet.">
        <title>Multiple reference genome sequences of hot pepper reveal the massive evolution of plant disease resistance genes by retroduplication.</title>
        <authorList>
            <person name="Kim S."/>
            <person name="Park J."/>
            <person name="Yeom S.-I."/>
            <person name="Kim Y.-M."/>
            <person name="Seo E."/>
            <person name="Kim K.-T."/>
            <person name="Kim M.-S."/>
            <person name="Lee J.M."/>
            <person name="Cheong K."/>
            <person name="Shin H.-S."/>
            <person name="Kim S.-B."/>
            <person name="Han K."/>
            <person name="Lee J."/>
            <person name="Park M."/>
            <person name="Lee H.-A."/>
            <person name="Lee H.-Y."/>
            <person name="Lee Y."/>
            <person name="Oh S."/>
            <person name="Lee J.H."/>
            <person name="Choi E."/>
            <person name="Choi E."/>
            <person name="Lee S.E."/>
            <person name="Jeon J."/>
            <person name="Kim H."/>
            <person name="Choi G."/>
            <person name="Song H."/>
            <person name="Lee J."/>
            <person name="Lee S.-C."/>
            <person name="Kwon J.-K."/>
            <person name="Lee H.-Y."/>
            <person name="Koo N."/>
            <person name="Hong Y."/>
            <person name="Kim R.W."/>
            <person name="Kang W.-H."/>
            <person name="Huh J.H."/>
            <person name="Kang B.-C."/>
            <person name="Yang T.-J."/>
            <person name="Lee Y.-H."/>
            <person name="Bennetzen J.L."/>
            <person name="Choi D."/>
        </authorList>
    </citation>
    <scope>NUCLEOTIDE SEQUENCE [LARGE SCALE GENOMIC DNA]</scope>
    <source>
        <strain evidence="10">cv. PBC81</strain>
    </source>
</reference>
<name>A0A2G2WWZ1_CAPBA</name>
<dbReference type="Pfam" id="PF13086">
    <property type="entry name" value="AAA_11"/>
    <property type="match status" value="2"/>
</dbReference>
<evidence type="ECO:0000256" key="5">
    <source>
        <dbReference type="SAM" id="MobiDB-lite"/>
    </source>
</evidence>
<dbReference type="Pfam" id="PF13087">
    <property type="entry name" value="AAA_12"/>
    <property type="match status" value="1"/>
</dbReference>
<comment type="caution">
    <text evidence="9">The sequence shown here is derived from an EMBL/GenBank/DDBJ whole genome shotgun (WGS) entry which is preliminary data.</text>
</comment>
<dbReference type="InterPro" id="IPR041677">
    <property type="entry name" value="DNA2/NAM7_AAA_11"/>
</dbReference>
<dbReference type="GO" id="GO:0005524">
    <property type="term" value="F:ATP binding"/>
    <property type="evidence" value="ECO:0007669"/>
    <property type="project" value="UniProtKB-KW"/>
</dbReference>
<keyword evidence="4" id="KW-0067">ATP-binding</keyword>
<dbReference type="CDD" id="cd18808">
    <property type="entry name" value="SF1_C_Upf1"/>
    <property type="match status" value="1"/>
</dbReference>
<proteinExistence type="predicted"/>
<keyword evidence="1" id="KW-0547">Nucleotide-binding</keyword>
<gene>
    <name evidence="9" type="ORF">CQW23_09489</name>
</gene>
<feature type="region of interest" description="Disordered" evidence="5">
    <location>
        <begin position="429"/>
        <end position="461"/>
    </location>
</feature>
<dbReference type="InterPro" id="IPR045055">
    <property type="entry name" value="DNA2/NAM7-like"/>
</dbReference>
<dbReference type="Gene3D" id="3.40.50.300">
    <property type="entry name" value="P-loop containing nucleotide triphosphate hydrolases"/>
    <property type="match status" value="3"/>
</dbReference>
<dbReference type="OrthoDB" id="6513042at2759"/>
<feature type="compositionally biased region" description="Basic and acidic residues" evidence="5">
    <location>
        <begin position="434"/>
        <end position="447"/>
    </location>
</feature>
<dbReference type="InterPro" id="IPR047187">
    <property type="entry name" value="SF1_C_Upf1"/>
</dbReference>
<feature type="region of interest" description="Disordered" evidence="5">
    <location>
        <begin position="1081"/>
        <end position="1118"/>
    </location>
</feature>
<evidence type="ECO:0000259" key="7">
    <source>
        <dbReference type="Pfam" id="PF13087"/>
    </source>
</evidence>
<feature type="compositionally biased region" description="Polar residues" evidence="5">
    <location>
        <begin position="1081"/>
        <end position="1096"/>
    </location>
</feature>
<dbReference type="EMBL" id="MLFT02000004">
    <property type="protein sequence ID" value="PHT49742.1"/>
    <property type="molecule type" value="Genomic_DNA"/>
</dbReference>
<dbReference type="PANTHER" id="PTHR10887:SF512">
    <property type="entry name" value="ZINC FINGER PHD-TYPE DOMAIN-CONTAINING PROTEIN"/>
    <property type="match status" value="1"/>
</dbReference>
<dbReference type="InterPro" id="IPR041679">
    <property type="entry name" value="DNA2/NAM7-like_C"/>
</dbReference>
<feature type="domain" description="DNA2/NAM7 helicase-like C-terminal" evidence="7">
    <location>
        <begin position="662"/>
        <end position="859"/>
    </location>
</feature>
<evidence type="ECO:0000313" key="10">
    <source>
        <dbReference type="Proteomes" id="UP000224567"/>
    </source>
</evidence>
<keyword evidence="3" id="KW-0347">Helicase</keyword>
<feature type="domain" description="DNA2/NAM7 helicase helicase" evidence="6">
    <location>
        <begin position="580"/>
        <end position="654"/>
    </location>
</feature>
<evidence type="ECO:0000259" key="8">
    <source>
        <dbReference type="Pfam" id="PF20073"/>
    </source>
</evidence>
<dbReference type="InterPro" id="IPR027417">
    <property type="entry name" value="P-loop_NTPase"/>
</dbReference>
<dbReference type="GO" id="GO:0016787">
    <property type="term" value="F:hydrolase activity"/>
    <property type="evidence" value="ECO:0007669"/>
    <property type="project" value="UniProtKB-KW"/>
</dbReference>
<evidence type="ECO:0000256" key="2">
    <source>
        <dbReference type="ARBA" id="ARBA00022801"/>
    </source>
</evidence>
<keyword evidence="10" id="KW-1185">Reference proteome</keyword>
<dbReference type="PANTHER" id="PTHR10887">
    <property type="entry name" value="DNA2/NAM7 HELICASE FAMILY"/>
    <property type="match status" value="1"/>
</dbReference>
<evidence type="ECO:0000256" key="4">
    <source>
        <dbReference type="ARBA" id="ARBA00022840"/>
    </source>
</evidence>
<evidence type="ECO:0000259" key="6">
    <source>
        <dbReference type="Pfam" id="PF13086"/>
    </source>
</evidence>
<dbReference type="AlphaFoldDB" id="A0A2G2WWZ1"/>
<protein>
    <recommendedName>
        <fullName evidence="11">Helicase MAGATAMA 3</fullName>
    </recommendedName>
</protein>
<feature type="domain" description="DNA2/NAM7 helicase helicase" evidence="6">
    <location>
        <begin position="256"/>
        <end position="444"/>
    </location>
</feature>
<dbReference type="InterPro" id="IPR045529">
    <property type="entry name" value="DUF6469"/>
</dbReference>
<dbReference type="GO" id="GO:0005694">
    <property type="term" value="C:chromosome"/>
    <property type="evidence" value="ECO:0007669"/>
    <property type="project" value="UniProtKB-ARBA"/>
</dbReference>
<evidence type="ECO:0000313" key="9">
    <source>
        <dbReference type="EMBL" id="PHT49742.1"/>
    </source>
</evidence>
<sequence length="1118" mass="126026">MANTTKKKTEKTIPGLVDLVFSWSLKDVLNKDLYKDKVKEIPETFLSINHYMKSFITPLVEETHADLLSKFATVSQAPAVEVLDVNAWKPSNPPKCLYNDILLNRVVEGKNIQRKYKPANGDLMALSDVMPTRIDDLNSPKRSYLIAIVDKVKREDPYQIRILSSQPIPFQKEGNKRGEQRNDKLFVVYLSNLTTNLRIWAALNSYEANTNLNIIRTVLKSDPNSAALDCSLCSSTESKTNTAISNSRTIIQSFGLDSAQQEAVLSCIATRECSHRNTVKLIWGPPGTGKTKTVASLLYVLLKMRCRTLTCAPTNIAVLGVTKRLVQHVRDGLEFDTYGLGDIILFGNAKRMEIDDHEDLFDVFLNNRVRTLSSCLSPMDGWISAIQSMISFLKAPMQQYQQYLREEEVVEKHSTNKLRKKIVVKTLKKNKNKASKDKRSSETRNNKADVVGETPNKGETSEEGASVWTFEEFVINRFKRIQIHLTYCLTGLYTHLPTSFLPLEVAKEMVRLCKMLQTLETLFGSVVACEGFKEVLLGIISSRNKARRFAYLYATKKGCLKLLKFLNESLSIPSLKYDYQIRKFCLKGARLIFCTAVSSSKLDTKGMTPLEIVVIDEAAQLKECESTIPLQLPGLRHAILIGDEKQLPAMVQSKICEKAEFGRSLFERLVILGHKKHLLNVQYRMHPKISLFPNSEFYEKKITDGPNVTAALYEKRFLKGDIFGSYSFINVSSGKEELDDHQSTRNMAEVRLVAEIVANLHRESVSSKHKVRVGCISPYKAQVFAIQQTLGKRYSTDVRSNFSVNVRSVDGFQGGEEDVIIISTVRCNGSGSIGFLSNIQRANVAMTRARYCLWILGNATTLVNSGSIWTNIVIDAKARGCYFDVTNDKRLSQANLSATIELGQIDTLLRMDSPLFKTAKWKVVFGENFSKSIARIKDPEISKEVISLLVKLSSGWRKSEKNRMLSNKGGNSSALFEVYNVKQLKLIWTIDILQQNSTHIQVLKIWDIIPAYLIPNLAKDLDILFGRYTVDMMNRCICRRVERNLVLPMTWPNYGNAVSRTTSAHDDRDQTLARQLSAMSLTDKPGSSRSSNNFHKSNLKKGGKSKAVWQTVSDQSTN</sequence>
<dbReference type="Pfam" id="PF20073">
    <property type="entry name" value="DUF6469"/>
    <property type="match status" value="1"/>
</dbReference>